<keyword evidence="2" id="KW-0288">FMN</keyword>
<keyword evidence="6" id="KW-1185">Reference proteome</keyword>
<dbReference type="Proteomes" id="UP000023541">
    <property type="component" value="Unassembled WGS sequence"/>
</dbReference>
<sequence length="170" mass="19613">MNEFFAYDNMVAKYYEKTPNRVLPLISWEFYGEHLSVLESFKEDLNTLKKITKNWNFTRDYSQEFIQEQSVIVITNPSLKIVYASQNIQKLSGYSPNEVIGNSPKIFQGEDTCAKTSAKIRSAIDSETPFEVSIVNYKKDKTPYLCQIKGFPVRDKHGKLVNYIAFEKAA</sequence>
<dbReference type="CDD" id="cd00130">
    <property type="entry name" value="PAS"/>
    <property type="match status" value="1"/>
</dbReference>
<dbReference type="NCBIfam" id="TIGR00229">
    <property type="entry name" value="sensory_box"/>
    <property type="match status" value="1"/>
</dbReference>
<dbReference type="RefSeq" id="WP_034242968.1">
    <property type="nucleotide sequence ID" value="NZ_AQRA01000006.1"/>
</dbReference>
<evidence type="ECO:0000256" key="1">
    <source>
        <dbReference type="ARBA" id="ARBA00022630"/>
    </source>
</evidence>
<evidence type="ECO:0000313" key="6">
    <source>
        <dbReference type="Proteomes" id="UP000023541"/>
    </source>
</evidence>
<dbReference type="PANTHER" id="PTHR47429:SF2">
    <property type="entry name" value="PROTEIN TWIN LOV 1"/>
    <property type="match status" value="1"/>
</dbReference>
<dbReference type="OrthoDB" id="5760647at2"/>
<evidence type="ECO:0000259" key="4">
    <source>
        <dbReference type="PROSITE" id="PS50112"/>
    </source>
</evidence>
<dbReference type="SUPFAM" id="SSF55785">
    <property type="entry name" value="PYP-like sensor domain (PAS domain)"/>
    <property type="match status" value="1"/>
</dbReference>
<dbReference type="AlphaFoldDB" id="A0A023BT82"/>
<comment type="caution">
    <text evidence="5">The sequence shown here is derived from an EMBL/GenBank/DDBJ whole genome shotgun (WGS) entry which is preliminary data.</text>
</comment>
<dbReference type="PANTHER" id="PTHR47429">
    <property type="entry name" value="PROTEIN TWIN LOV 1"/>
    <property type="match status" value="1"/>
</dbReference>
<dbReference type="PROSITE" id="PS50112">
    <property type="entry name" value="PAS"/>
    <property type="match status" value="1"/>
</dbReference>
<evidence type="ECO:0000256" key="3">
    <source>
        <dbReference type="ARBA" id="ARBA00022991"/>
    </source>
</evidence>
<evidence type="ECO:0000256" key="2">
    <source>
        <dbReference type="ARBA" id="ARBA00022643"/>
    </source>
</evidence>
<dbReference type="STRING" id="1317122.ATO12_19470"/>
<dbReference type="InterPro" id="IPR035965">
    <property type="entry name" value="PAS-like_dom_sf"/>
</dbReference>
<reference evidence="5 6" key="1">
    <citation type="submission" date="2014-04" db="EMBL/GenBank/DDBJ databases">
        <title>Aquimarina sp. 22II-S11-z7 Genome Sequencing.</title>
        <authorList>
            <person name="Lai Q."/>
        </authorList>
    </citation>
    <scope>NUCLEOTIDE SEQUENCE [LARGE SCALE GENOMIC DNA]</scope>
    <source>
        <strain evidence="5 6">22II-S11-z7</strain>
    </source>
</reference>
<dbReference type="Pfam" id="PF13426">
    <property type="entry name" value="PAS_9"/>
    <property type="match status" value="1"/>
</dbReference>
<proteinExistence type="predicted"/>
<organism evidence="5 6">
    <name type="scientific">Aquimarina atlantica</name>
    <dbReference type="NCBI Taxonomy" id="1317122"/>
    <lineage>
        <taxon>Bacteria</taxon>
        <taxon>Pseudomonadati</taxon>
        <taxon>Bacteroidota</taxon>
        <taxon>Flavobacteriia</taxon>
        <taxon>Flavobacteriales</taxon>
        <taxon>Flavobacteriaceae</taxon>
        <taxon>Aquimarina</taxon>
    </lineage>
</organism>
<name>A0A023BT82_9FLAO</name>
<accession>A0A023BT82</accession>
<keyword evidence="1" id="KW-0285">Flavoprotein</keyword>
<dbReference type="EMBL" id="AQRA01000006">
    <property type="protein sequence ID" value="EZH73185.1"/>
    <property type="molecule type" value="Genomic_DNA"/>
</dbReference>
<evidence type="ECO:0000313" key="5">
    <source>
        <dbReference type="EMBL" id="EZH73185.1"/>
    </source>
</evidence>
<dbReference type="Gene3D" id="3.30.450.20">
    <property type="entry name" value="PAS domain"/>
    <property type="match status" value="1"/>
</dbReference>
<dbReference type="InterPro" id="IPR000014">
    <property type="entry name" value="PAS"/>
</dbReference>
<gene>
    <name evidence="5" type="ORF">ATO12_19470</name>
</gene>
<keyword evidence="3" id="KW-0157">Chromophore</keyword>
<dbReference type="eggNOG" id="COG3829">
    <property type="taxonomic scope" value="Bacteria"/>
</dbReference>
<protein>
    <recommendedName>
        <fullName evidence="4">PAS domain-containing protein</fullName>
    </recommendedName>
</protein>
<feature type="domain" description="PAS" evidence="4">
    <location>
        <begin position="72"/>
        <end position="127"/>
    </location>
</feature>